<keyword evidence="1" id="KW-1133">Transmembrane helix</keyword>
<dbReference type="RefSeq" id="WP_141198618.1">
    <property type="nucleotide sequence ID" value="NZ_CP041186.1"/>
</dbReference>
<dbReference type="EMBL" id="CP041186">
    <property type="protein sequence ID" value="QDG52143.1"/>
    <property type="molecule type" value="Genomic_DNA"/>
</dbReference>
<name>A0A4Y6PV71_PERCE</name>
<keyword evidence="1" id="KW-0812">Transmembrane</keyword>
<evidence type="ECO:0000313" key="3">
    <source>
        <dbReference type="Proteomes" id="UP000315995"/>
    </source>
</evidence>
<dbReference type="AlphaFoldDB" id="A0A4Y6PV71"/>
<gene>
    <name evidence="2" type="ORF">FIV42_15745</name>
</gene>
<keyword evidence="1" id="KW-0472">Membrane</keyword>
<feature type="transmembrane region" description="Helical" evidence="1">
    <location>
        <begin position="20"/>
        <end position="40"/>
    </location>
</feature>
<feature type="transmembrane region" description="Helical" evidence="1">
    <location>
        <begin position="52"/>
        <end position="74"/>
    </location>
</feature>
<protein>
    <submittedName>
        <fullName evidence="2">Uncharacterized protein</fullName>
    </submittedName>
</protein>
<feature type="transmembrane region" description="Helical" evidence="1">
    <location>
        <begin position="80"/>
        <end position="99"/>
    </location>
</feature>
<accession>A0A5B8Y5Y4</accession>
<reference evidence="2 3" key="1">
    <citation type="submission" date="2019-06" db="EMBL/GenBank/DDBJ databases">
        <title>Persicimonas caeni gen. nov., sp. nov., a predatory bacterium isolated from solar saltern.</title>
        <authorList>
            <person name="Wang S."/>
        </authorList>
    </citation>
    <scope>NUCLEOTIDE SEQUENCE [LARGE SCALE GENOMIC DNA]</scope>
    <source>
        <strain evidence="2 3">YN101</strain>
    </source>
</reference>
<proteinExistence type="predicted"/>
<dbReference type="Proteomes" id="UP000315995">
    <property type="component" value="Chromosome"/>
</dbReference>
<sequence>MNESEEVSTAWRVARAGYLALWLAAAALAALATLEFGAAMDGVGFAHLTSPTYVTVLLVQVIVGVIGFLAYRAYRGAIDYTVGFFSGVVLWFLVVWLGAYSLEWHHARVCDTTDAPNACYAAVWEHKTNCRPDRDEACFERLQRACVLGREQGCDLLLENDTWNDEVMCGKLAANCERARRCGGDGFPRHCAEDSLPGIAAMTYSGVCDVHETYCERDEQ</sequence>
<organism evidence="2 3">
    <name type="scientific">Persicimonas caeni</name>
    <dbReference type="NCBI Taxonomy" id="2292766"/>
    <lineage>
        <taxon>Bacteria</taxon>
        <taxon>Deltaproteobacteria</taxon>
        <taxon>Bradymonadales</taxon>
        <taxon>Bradymonadaceae</taxon>
        <taxon>Persicimonas</taxon>
    </lineage>
</organism>
<evidence type="ECO:0000256" key="1">
    <source>
        <dbReference type="SAM" id="Phobius"/>
    </source>
</evidence>
<accession>A0A4Y6PV71</accession>
<keyword evidence="3" id="KW-1185">Reference proteome</keyword>
<evidence type="ECO:0000313" key="2">
    <source>
        <dbReference type="EMBL" id="QDG52143.1"/>
    </source>
</evidence>